<accession>A0A951UB46</accession>
<dbReference type="InterPro" id="IPR001173">
    <property type="entry name" value="Glyco_trans_2-like"/>
</dbReference>
<dbReference type="CDD" id="cd00761">
    <property type="entry name" value="Glyco_tranf_GTA_type"/>
    <property type="match status" value="1"/>
</dbReference>
<dbReference type="PANTHER" id="PTHR43685">
    <property type="entry name" value="GLYCOSYLTRANSFERASE"/>
    <property type="match status" value="1"/>
</dbReference>
<dbReference type="GO" id="GO:0016757">
    <property type="term" value="F:glycosyltransferase activity"/>
    <property type="evidence" value="ECO:0007669"/>
    <property type="project" value="UniProtKB-KW"/>
</dbReference>
<evidence type="ECO:0000313" key="3">
    <source>
        <dbReference type="Proteomes" id="UP000753908"/>
    </source>
</evidence>
<dbReference type="EMBL" id="JAHHIF010000028">
    <property type="protein sequence ID" value="MBW4546705.1"/>
    <property type="molecule type" value="Genomic_DNA"/>
</dbReference>
<dbReference type="AlphaFoldDB" id="A0A951UB46"/>
<dbReference type="SUPFAM" id="SSF53448">
    <property type="entry name" value="Nucleotide-diphospho-sugar transferases"/>
    <property type="match status" value="1"/>
</dbReference>
<dbReference type="InterPro" id="IPR029044">
    <property type="entry name" value="Nucleotide-diphossugar_trans"/>
</dbReference>
<protein>
    <submittedName>
        <fullName evidence="2">Glycosyltransferase</fullName>
        <ecNumber evidence="2">2.4.-.-</ecNumber>
    </submittedName>
</protein>
<dbReference type="PANTHER" id="PTHR43685:SF2">
    <property type="entry name" value="GLYCOSYLTRANSFERASE 2-LIKE DOMAIN-CONTAINING PROTEIN"/>
    <property type="match status" value="1"/>
</dbReference>
<proteinExistence type="predicted"/>
<organism evidence="2 3">
    <name type="scientific">Symplocastrum torsivum CPER-KK1</name>
    <dbReference type="NCBI Taxonomy" id="450513"/>
    <lineage>
        <taxon>Bacteria</taxon>
        <taxon>Bacillati</taxon>
        <taxon>Cyanobacteriota</taxon>
        <taxon>Cyanophyceae</taxon>
        <taxon>Oscillatoriophycideae</taxon>
        <taxon>Oscillatoriales</taxon>
        <taxon>Microcoleaceae</taxon>
        <taxon>Symplocastrum</taxon>
    </lineage>
</organism>
<reference evidence="2" key="1">
    <citation type="submission" date="2021-05" db="EMBL/GenBank/DDBJ databases">
        <authorList>
            <person name="Pietrasiak N."/>
            <person name="Ward R."/>
            <person name="Stajich J.E."/>
            <person name="Kurbessoian T."/>
        </authorList>
    </citation>
    <scope>NUCLEOTIDE SEQUENCE</scope>
    <source>
        <strain evidence="2">CPER-KK1</strain>
    </source>
</reference>
<dbReference type="Pfam" id="PF00535">
    <property type="entry name" value="Glycos_transf_2"/>
    <property type="match status" value="1"/>
</dbReference>
<name>A0A951UB46_9CYAN</name>
<evidence type="ECO:0000259" key="1">
    <source>
        <dbReference type="Pfam" id="PF00535"/>
    </source>
</evidence>
<gene>
    <name evidence="2" type="ORF">KME25_20015</name>
</gene>
<feature type="domain" description="Glycosyltransferase 2-like" evidence="1">
    <location>
        <begin position="10"/>
        <end position="162"/>
    </location>
</feature>
<keyword evidence="2" id="KW-0328">Glycosyltransferase</keyword>
<dbReference type="InterPro" id="IPR050834">
    <property type="entry name" value="Glycosyltransf_2"/>
</dbReference>
<evidence type="ECO:0000313" key="2">
    <source>
        <dbReference type="EMBL" id="MBW4546705.1"/>
    </source>
</evidence>
<comment type="caution">
    <text evidence="2">The sequence shown here is derived from an EMBL/GenBank/DDBJ whole genome shotgun (WGS) entry which is preliminary data.</text>
</comment>
<keyword evidence="2" id="KW-0808">Transferase</keyword>
<sequence>MAPQKIKKFSVIIPTYNRSSFIAETIESFLCQDYHDFEVIVCNNNSTDNTQEVLDAYLNHSKIRLLFEERQGVHFARNTAAKFASGDLLYFTDDDMLATPNLLSEMVKIFGLDETVATATGRVLPKWETQPPEWVEKLLFNSRLSLNNPTEETIISSDDCNVYSCHQAILREVFFRAGGFNPENVAGVWIGDGETGLNIKIKELGYKFGYIGSSIIYHIIPPSRMTQKYLNTRLRNEGNCHAYTAIRMNKGKINLSKEFLTELRHFFNKSKSYLRMSKNDVNYLRFILAELNYMFAKLSYYRKANNDSAFMKMILRHDWLS</sequence>
<dbReference type="Proteomes" id="UP000753908">
    <property type="component" value="Unassembled WGS sequence"/>
</dbReference>
<dbReference type="EC" id="2.4.-.-" evidence="2"/>
<dbReference type="Gene3D" id="3.90.550.10">
    <property type="entry name" value="Spore Coat Polysaccharide Biosynthesis Protein SpsA, Chain A"/>
    <property type="match status" value="1"/>
</dbReference>
<reference evidence="2" key="2">
    <citation type="journal article" date="2022" name="Microbiol. Resour. Announc.">
        <title>Metagenome Sequencing to Explore Phylogenomics of Terrestrial Cyanobacteria.</title>
        <authorList>
            <person name="Ward R.D."/>
            <person name="Stajich J.E."/>
            <person name="Johansen J.R."/>
            <person name="Huntemann M."/>
            <person name="Clum A."/>
            <person name="Foster B."/>
            <person name="Foster B."/>
            <person name="Roux S."/>
            <person name="Palaniappan K."/>
            <person name="Varghese N."/>
            <person name="Mukherjee S."/>
            <person name="Reddy T.B.K."/>
            <person name="Daum C."/>
            <person name="Copeland A."/>
            <person name="Chen I.A."/>
            <person name="Ivanova N.N."/>
            <person name="Kyrpides N.C."/>
            <person name="Shapiro N."/>
            <person name="Eloe-Fadrosh E.A."/>
            <person name="Pietrasiak N."/>
        </authorList>
    </citation>
    <scope>NUCLEOTIDE SEQUENCE</scope>
    <source>
        <strain evidence="2">CPER-KK1</strain>
    </source>
</reference>